<dbReference type="InterPro" id="IPR050604">
    <property type="entry name" value="PDZ-LIM_domain"/>
</dbReference>
<evidence type="ECO:0000256" key="4">
    <source>
        <dbReference type="PROSITE-ProRule" id="PRU00125"/>
    </source>
</evidence>
<evidence type="ECO:0000313" key="7">
    <source>
        <dbReference type="EMBL" id="KJK62359.1"/>
    </source>
</evidence>
<feature type="compositionally biased region" description="Polar residues" evidence="5">
    <location>
        <begin position="95"/>
        <end position="110"/>
    </location>
</feature>
<reference evidence="7 8" key="1">
    <citation type="submission" date="2015-02" db="EMBL/GenBank/DDBJ databases">
        <title>Draft genome sequence of Aspergillus parasiticus SU-1.</title>
        <authorList>
            <person name="Yu J."/>
            <person name="Fedorova N."/>
            <person name="Yin Y."/>
            <person name="Losada L."/>
            <person name="Zafar N."/>
            <person name="Taujale R."/>
            <person name="Ehrlich K.C."/>
            <person name="Bhatnagar D."/>
            <person name="Cleveland T.E."/>
            <person name="Bennett J.W."/>
            <person name="Nierman W.C."/>
        </authorList>
    </citation>
    <scope>NUCLEOTIDE SEQUENCE [LARGE SCALE GENOMIC DNA]</scope>
    <source>
        <strain evidence="8">ATCC 56775 / NRRL 5862 / SRRC 143 / SU-1</strain>
    </source>
</reference>
<dbReference type="AlphaFoldDB" id="A0A0F0I3L4"/>
<dbReference type="Pfam" id="PF00412">
    <property type="entry name" value="LIM"/>
    <property type="match status" value="2"/>
</dbReference>
<evidence type="ECO:0000259" key="6">
    <source>
        <dbReference type="PROSITE" id="PS50023"/>
    </source>
</evidence>
<dbReference type="GO" id="GO:0051371">
    <property type="term" value="F:muscle alpha-actinin binding"/>
    <property type="evidence" value="ECO:0007669"/>
    <property type="project" value="TreeGrafter"/>
</dbReference>
<dbReference type="GO" id="GO:0046872">
    <property type="term" value="F:metal ion binding"/>
    <property type="evidence" value="ECO:0007669"/>
    <property type="project" value="UniProtKB-KW"/>
</dbReference>
<organism evidence="7 8">
    <name type="scientific">Aspergillus parasiticus (strain ATCC 56775 / NRRL 5862 / SRRC 143 / SU-1)</name>
    <dbReference type="NCBI Taxonomy" id="1403190"/>
    <lineage>
        <taxon>Eukaryota</taxon>
        <taxon>Fungi</taxon>
        <taxon>Dikarya</taxon>
        <taxon>Ascomycota</taxon>
        <taxon>Pezizomycotina</taxon>
        <taxon>Eurotiomycetes</taxon>
        <taxon>Eurotiomycetidae</taxon>
        <taxon>Eurotiales</taxon>
        <taxon>Aspergillaceae</taxon>
        <taxon>Aspergillus</taxon>
        <taxon>Aspergillus subgen. Circumdati</taxon>
    </lineage>
</organism>
<dbReference type="PANTHER" id="PTHR24214">
    <property type="entry name" value="PDZ AND LIM DOMAIN PROTEIN ZASP"/>
    <property type="match status" value="1"/>
</dbReference>
<feature type="compositionally biased region" description="Basic and acidic residues" evidence="5">
    <location>
        <begin position="321"/>
        <end position="345"/>
    </location>
</feature>
<dbReference type="PROSITE" id="PS00478">
    <property type="entry name" value="LIM_DOMAIN_1"/>
    <property type="match status" value="1"/>
</dbReference>
<dbReference type="GO" id="GO:0001725">
    <property type="term" value="C:stress fiber"/>
    <property type="evidence" value="ECO:0007669"/>
    <property type="project" value="TreeGrafter"/>
</dbReference>
<feature type="compositionally biased region" description="Low complexity" evidence="5">
    <location>
        <begin position="298"/>
        <end position="316"/>
    </location>
</feature>
<evidence type="ECO:0000256" key="1">
    <source>
        <dbReference type="ARBA" id="ARBA00022723"/>
    </source>
</evidence>
<evidence type="ECO:0000256" key="5">
    <source>
        <dbReference type="SAM" id="MobiDB-lite"/>
    </source>
</evidence>
<dbReference type="GO" id="GO:0003779">
    <property type="term" value="F:actin binding"/>
    <property type="evidence" value="ECO:0007669"/>
    <property type="project" value="TreeGrafter"/>
</dbReference>
<feature type="compositionally biased region" description="Polar residues" evidence="5">
    <location>
        <begin position="72"/>
        <end position="87"/>
    </location>
</feature>
<keyword evidence="3 4" id="KW-0440">LIM domain</keyword>
<name>A0A0F0I3L4_ASPPU</name>
<feature type="region of interest" description="Disordered" evidence="5">
    <location>
        <begin position="198"/>
        <end position="370"/>
    </location>
</feature>
<dbReference type="Gene3D" id="2.10.110.10">
    <property type="entry name" value="Cysteine Rich Protein"/>
    <property type="match status" value="2"/>
</dbReference>
<sequence length="819" mass="90926">MYRPYLHQNKTKDGQRKVSPPGPSYMSDDQVANYLKDLRTNRPTRPGGSRPLPTKPADSNPQEDLPPRAASAMSSYSHSRMPSTTTAGDREPPRATSSLSNHRPLSSRGSIGSPAGRPLVQEPRMVPVRKNVSPTRVFSRPSPPSPNAAYRESYRRRFEREEAQSLRDALQEMDIQDDIRLHQAAQDEATELVWMHQNPGLPFKNPYAPYRNPDMDKASQGSDKSSVLVGHTLASRSPRRDSYRPMSDYYSDSPRRHAEEQQPALDEPNSSPRKNGTLRKNLKVDFSLPQNGSPSKRSSSGYGLGLTSTGNGSSKGVFRNPNDHIYEEPGESQHMEDDERPDFSKSDSSALKVKPRNALPRGSRPLSSRFGSLSFVDKLSRFELHKHPPTQSRNPEYKANDPLPQANSNDEQAIPKKDGLEIRSDEIRAATSKKLKDRSTRLPMPTAVSDRAGRPIVSFDPTWKPTEAQSPGKGIDAGIRESASPTPPAAPVAPTIEISEAPSIPVINLPDDKPPTISEMAGSSQDRKKDDSSLPTSPDSSKRPNPFQRKSPSSALQNRWLSTYSRAGVPTAKCESCTLPISGKIVTAAGSRFHPECFMCHHCQTPLECVAFYQEPDAKRQERLAAASEADEEARLLRFYCHLDFHELFSPRCKSCKTPIEGEVVVACGAEWHVGHFFCAECGDKRMALHGVFNVIPGALLLDARGVKNRYSMMLSSRLSEVSGMMSALSVTNAVLSLGRTVDILSEKASPKEQQKAASLEAQSSYLYAKDARVYDLKHRLNFDDDCTRNSEKARFYHLNEVLLTYSACNCSQHLWCWK</sequence>
<feature type="compositionally biased region" description="Basic and acidic residues" evidence="5">
    <location>
        <begin position="413"/>
        <end position="428"/>
    </location>
</feature>
<keyword evidence="2 4" id="KW-0862">Zinc</keyword>
<feature type="region of interest" description="Disordered" evidence="5">
    <location>
        <begin position="384"/>
        <end position="555"/>
    </location>
</feature>
<dbReference type="OrthoDB" id="15567at2759"/>
<comment type="caution">
    <text evidence="7">The sequence shown here is derived from an EMBL/GenBank/DDBJ whole genome shotgun (WGS) entry which is preliminary data.</text>
</comment>
<feature type="region of interest" description="Disordered" evidence="5">
    <location>
        <begin position="1"/>
        <end position="153"/>
    </location>
</feature>
<dbReference type="FunFam" id="2.10.110.10:FF:000127">
    <property type="entry name" value="LIM domain protein"/>
    <property type="match status" value="1"/>
</dbReference>
<feature type="domain" description="LIM zinc-binding" evidence="6">
    <location>
        <begin position="572"/>
        <end position="651"/>
    </location>
</feature>
<evidence type="ECO:0000313" key="8">
    <source>
        <dbReference type="Proteomes" id="UP000033540"/>
    </source>
</evidence>
<dbReference type="PANTHER" id="PTHR24214:SF38">
    <property type="entry name" value="PDZ AND LIM DOMAIN PROTEIN ZASP-RELATED"/>
    <property type="match status" value="1"/>
</dbReference>
<protein>
    <submittedName>
        <fullName evidence="7">LIM domain protein</fullName>
    </submittedName>
</protein>
<keyword evidence="1 4" id="KW-0479">Metal-binding</keyword>
<dbReference type="InterPro" id="IPR001781">
    <property type="entry name" value="Znf_LIM"/>
</dbReference>
<evidence type="ECO:0000256" key="2">
    <source>
        <dbReference type="ARBA" id="ARBA00022833"/>
    </source>
</evidence>
<dbReference type="GO" id="GO:0031941">
    <property type="term" value="C:filamentous actin"/>
    <property type="evidence" value="ECO:0007669"/>
    <property type="project" value="TreeGrafter"/>
</dbReference>
<dbReference type="SMART" id="SM00132">
    <property type="entry name" value="LIM"/>
    <property type="match status" value="2"/>
</dbReference>
<dbReference type="EMBL" id="JZEE01000623">
    <property type="protein sequence ID" value="KJK62359.1"/>
    <property type="molecule type" value="Genomic_DNA"/>
</dbReference>
<dbReference type="STRING" id="1403190.A0A0F0I3L4"/>
<feature type="compositionally biased region" description="Polar residues" evidence="5">
    <location>
        <begin position="288"/>
        <end position="297"/>
    </location>
</feature>
<dbReference type="PROSITE" id="PS50023">
    <property type="entry name" value="LIM_DOMAIN_2"/>
    <property type="match status" value="1"/>
</dbReference>
<dbReference type="GO" id="GO:0030695">
    <property type="term" value="F:GTPase regulator activity"/>
    <property type="evidence" value="ECO:0007669"/>
    <property type="project" value="UniProtKB-ARBA"/>
</dbReference>
<proteinExistence type="predicted"/>
<dbReference type="Proteomes" id="UP000033540">
    <property type="component" value="Unassembled WGS sequence"/>
</dbReference>
<evidence type="ECO:0000256" key="3">
    <source>
        <dbReference type="ARBA" id="ARBA00023038"/>
    </source>
</evidence>
<gene>
    <name evidence="7" type="ORF">P875_00095476</name>
</gene>
<dbReference type="SUPFAM" id="SSF57716">
    <property type="entry name" value="Glucocorticoid receptor-like (DNA-binding domain)"/>
    <property type="match status" value="2"/>
</dbReference>
<dbReference type="GO" id="GO:0030036">
    <property type="term" value="P:actin cytoskeleton organization"/>
    <property type="evidence" value="ECO:0007669"/>
    <property type="project" value="TreeGrafter"/>
</dbReference>
<accession>A0A0F0I3L4</accession>